<organism evidence="1">
    <name type="scientific">bioreactor metagenome</name>
    <dbReference type="NCBI Taxonomy" id="1076179"/>
    <lineage>
        <taxon>unclassified sequences</taxon>
        <taxon>metagenomes</taxon>
        <taxon>ecological metagenomes</taxon>
    </lineage>
</organism>
<accession>A0A644Z2L4</accession>
<evidence type="ECO:0008006" key="2">
    <source>
        <dbReference type="Google" id="ProtNLM"/>
    </source>
</evidence>
<dbReference type="InterPro" id="IPR024984">
    <property type="entry name" value="DUF3888"/>
</dbReference>
<dbReference type="EMBL" id="VSSQ01007096">
    <property type="protein sequence ID" value="MPM34837.1"/>
    <property type="molecule type" value="Genomic_DNA"/>
</dbReference>
<evidence type="ECO:0000313" key="1">
    <source>
        <dbReference type="EMBL" id="MPM34837.1"/>
    </source>
</evidence>
<dbReference type="AlphaFoldDB" id="A0A644Z2L4"/>
<gene>
    <name evidence="1" type="ORF">SDC9_81427</name>
</gene>
<protein>
    <recommendedName>
        <fullName evidence="2">DUF3888 domain-containing protein</fullName>
    </recommendedName>
</protein>
<dbReference type="Pfam" id="PF13027">
    <property type="entry name" value="DUF3888"/>
    <property type="match status" value="1"/>
</dbReference>
<name>A0A644Z2L4_9ZZZZ</name>
<comment type="caution">
    <text evidence="1">The sequence shown here is derived from an EMBL/GenBank/DDBJ whole genome shotgun (WGS) entry which is preliminary data.</text>
</comment>
<sequence>MRKVTAFIISITVVCLVISSTAFALTENEISSETSEQILLRLLFHSAHDAIEEYYGEPRQYWRDEILSAEKVPDTSYYKVVMQVETFYGPHNPPYGIETMTFYVSYGSVELKNFKHQDEPG</sequence>
<proteinExistence type="predicted"/>
<reference evidence="1" key="1">
    <citation type="submission" date="2019-08" db="EMBL/GenBank/DDBJ databases">
        <authorList>
            <person name="Kucharzyk K."/>
            <person name="Murdoch R.W."/>
            <person name="Higgins S."/>
            <person name="Loffler F."/>
        </authorList>
    </citation>
    <scope>NUCLEOTIDE SEQUENCE</scope>
</reference>